<keyword evidence="1" id="KW-0812">Transmembrane</keyword>
<feature type="transmembrane region" description="Helical" evidence="1">
    <location>
        <begin position="114"/>
        <end position="134"/>
    </location>
</feature>
<evidence type="ECO:0000256" key="1">
    <source>
        <dbReference type="SAM" id="Phobius"/>
    </source>
</evidence>
<reference evidence="2 3" key="1">
    <citation type="submission" date="2022-07" db="EMBL/GenBank/DDBJ databases">
        <title>Novel species in genus cellulomonas.</title>
        <authorList>
            <person name="Ye L."/>
        </authorList>
    </citation>
    <scope>NUCLEOTIDE SEQUENCE [LARGE SCALE GENOMIC DNA]</scope>
    <source>
        <strain evidence="3">zg-Y908</strain>
    </source>
</reference>
<keyword evidence="1" id="KW-0472">Membrane</keyword>
<evidence type="ECO:0000313" key="3">
    <source>
        <dbReference type="Proteomes" id="UP001317322"/>
    </source>
</evidence>
<dbReference type="RefSeq" id="WP_227563722.1">
    <property type="nucleotide sequence ID" value="NZ_CP101989.1"/>
</dbReference>
<feature type="transmembrane region" description="Helical" evidence="1">
    <location>
        <begin position="39"/>
        <end position="72"/>
    </location>
</feature>
<dbReference type="EMBL" id="CP101989">
    <property type="protein sequence ID" value="UUI65226.1"/>
    <property type="molecule type" value="Genomic_DNA"/>
</dbReference>
<keyword evidence="1" id="KW-1133">Transmembrane helix</keyword>
<dbReference type="Proteomes" id="UP001317322">
    <property type="component" value="Chromosome"/>
</dbReference>
<accession>A0ABY5K8F0</accession>
<name>A0ABY5K8F0_9CELL</name>
<keyword evidence="3" id="KW-1185">Reference proteome</keyword>
<feature type="transmembrane region" description="Helical" evidence="1">
    <location>
        <begin position="84"/>
        <end position="102"/>
    </location>
</feature>
<proteinExistence type="predicted"/>
<sequence>MSGREGTGQIPTAPPVDVRAYREEPGAGSRPWYRDTYRWLTPVFAAGLVLAWQTTDVAPAVLAAGITVMAVGQVQGRRGAVRRTVLEVGALGAVAVAALVLWDRLRPLPAGELAVQLVVGALAGAGVVALVAAVRRRRAARAARPTAV</sequence>
<evidence type="ECO:0000313" key="2">
    <source>
        <dbReference type="EMBL" id="UUI65226.1"/>
    </source>
</evidence>
<organism evidence="2 3">
    <name type="scientific">Cellulomonas wangsupingiae</name>
    <dbReference type="NCBI Taxonomy" id="2968085"/>
    <lineage>
        <taxon>Bacteria</taxon>
        <taxon>Bacillati</taxon>
        <taxon>Actinomycetota</taxon>
        <taxon>Actinomycetes</taxon>
        <taxon>Micrococcales</taxon>
        <taxon>Cellulomonadaceae</taxon>
        <taxon>Cellulomonas</taxon>
    </lineage>
</organism>
<protein>
    <submittedName>
        <fullName evidence="2">Uncharacterized protein</fullName>
    </submittedName>
</protein>
<gene>
    <name evidence="2" type="ORF">NP075_00315</name>
</gene>